<dbReference type="GO" id="GO:0004802">
    <property type="term" value="F:transketolase activity"/>
    <property type="evidence" value="ECO:0007669"/>
    <property type="project" value="UniProtKB-UniRule"/>
</dbReference>
<feature type="binding site" evidence="13">
    <location>
        <position position="141"/>
    </location>
    <ligand>
        <name>thiamine diphosphate</name>
        <dbReference type="ChEBI" id="CHEBI:58937"/>
    </ligand>
</feature>
<feature type="site" description="Important for catalytic activity" evidence="15">
    <location>
        <position position="245"/>
    </location>
</feature>
<dbReference type="PROSITE" id="PS00802">
    <property type="entry name" value="TRANSKETOLASE_2"/>
    <property type="match status" value="1"/>
</dbReference>
<evidence type="ECO:0000256" key="9">
    <source>
        <dbReference type="ARBA" id="ARBA00049473"/>
    </source>
</evidence>
<dbReference type="Gene3D" id="3.40.50.920">
    <property type="match status" value="1"/>
</dbReference>
<evidence type="ECO:0000256" key="2">
    <source>
        <dbReference type="ARBA" id="ARBA00011738"/>
    </source>
</evidence>
<dbReference type="CDD" id="cd07033">
    <property type="entry name" value="TPP_PYR_DXS_TK_like"/>
    <property type="match status" value="1"/>
</dbReference>
<evidence type="ECO:0000256" key="12">
    <source>
        <dbReference type="PIRSR" id="PIRSR605478-2"/>
    </source>
</evidence>
<feature type="binding site" evidence="12">
    <location>
        <position position="337"/>
    </location>
    <ligand>
        <name>substrate</name>
    </ligand>
</feature>
<evidence type="ECO:0000256" key="8">
    <source>
        <dbReference type="ARBA" id="ARBA00023052"/>
    </source>
</evidence>
<dbReference type="EMBL" id="JACOSL010000057">
    <property type="protein sequence ID" value="MBI1757268.1"/>
    <property type="molecule type" value="Genomic_DNA"/>
</dbReference>
<evidence type="ECO:0000256" key="5">
    <source>
        <dbReference type="ARBA" id="ARBA00022679"/>
    </source>
</evidence>
<reference evidence="17" key="1">
    <citation type="submission" date="2020-07" db="EMBL/GenBank/DDBJ databases">
        <title>Huge and variable diversity of episymbiotic CPR bacteria and DPANN archaea in groundwater ecosystems.</title>
        <authorList>
            <person name="He C.Y."/>
            <person name="Keren R."/>
            <person name="Whittaker M."/>
            <person name="Farag I.F."/>
            <person name="Doudna J."/>
            <person name="Cate J.H.D."/>
            <person name="Banfield J.F."/>
        </authorList>
    </citation>
    <scope>NUCLEOTIDE SEQUENCE</scope>
    <source>
        <strain evidence="17">NC_groundwater_17_Pr7_B-0.1um_64_12</strain>
    </source>
</reference>
<dbReference type="Pfam" id="PF22613">
    <property type="entry name" value="Transketolase_C_1"/>
    <property type="match status" value="1"/>
</dbReference>
<evidence type="ECO:0000256" key="15">
    <source>
        <dbReference type="PIRSR" id="PIRSR605478-5"/>
    </source>
</evidence>
<dbReference type="InterPro" id="IPR020826">
    <property type="entry name" value="Transketolase_BS"/>
</dbReference>
<dbReference type="InterPro" id="IPR055152">
    <property type="entry name" value="Transketolase-like_C_2"/>
</dbReference>
<dbReference type="InterPro" id="IPR033247">
    <property type="entry name" value="Transketolase_fam"/>
</dbReference>
<feature type="binding site" evidence="14">
    <location>
        <position position="170"/>
    </location>
    <ligand>
        <name>Mg(2+)</name>
        <dbReference type="ChEBI" id="CHEBI:18420"/>
    </ligand>
</feature>
<organism evidence="17 18">
    <name type="scientific">Fimbriimonas ginsengisoli</name>
    <dbReference type="NCBI Taxonomy" id="1005039"/>
    <lineage>
        <taxon>Bacteria</taxon>
        <taxon>Bacillati</taxon>
        <taxon>Armatimonadota</taxon>
        <taxon>Fimbriimonadia</taxon>
        <taxon>Fimbriimonadales</taxon>
        <taxon>Fimbriimonadaceae</taxon>
        <taxon>Fimbriimonas</taxon>
    </lineage>
</organism>
<dbReference type="FunFam" id="3.40.50.970:FF:000003">
    <property type="entry name" value="Transketolase"/>
    <property type="match status" value="1"/>
</dbReference>
<feature type="domain" description="Transketolase-like pyrimidine-binding" evidence="16">
    <location>
        <begin position="334"/>
        <end position="505"/>
    </location>
</feature>
<dbReference type="SMART" id="SM00861">
    <property type="entry name" value="Transket_pyr"/>
    <property type="match status" value="1"/>
</dbReference>
<feature type="binding site" evidence="13">
    <location>
        <position position="170"/>
    </location>
    <ligand>
        <name>thiamine diphosphate</name>
        <dbReference type="ChEBI" id="CHEBI:58937"/>
    </ligand>
</feature>
<protein>
    <recommendedName>
        <fullName evidence="4 10">Transketolase</fullName>
        <ecNumber evidence="3 10">2.2.1.1</ecNumber>
    </recommendedName>
</protein>
<proteinExistence type="inferred from homology"/>
<dbReference type="SUPFAM" id="SSF52922">
    <property type="entry name" value="TK C-terminal domain-like"/>
    <property type="match status" value="1"/>
</dbReference>
<evidence type="ECO:0000256" key="14">
    <source>
        <dbReference type="PIRSR" id="PIRSR605478-4"/>
    </source>
</evidence>
<dbReference type="GO" id="GO:0046872">
    <property type="term" value="F:metal ion binding"/>
    <property type="evidence" value="ECO:0007669"/>
    <property type="project" value="UniProtKB-KW"/>
</dbReference>
<evidence type="ECO:0000256" key="6">
    <source>
        <dbReference type="ARBA" id="ARBA00022723"/>
    </source>
</evidence>
<feature type="site" description="Important for catalytic activity" evidence="15">
    <location>
        <position position="11"/>
    </location>
</feature>
<dbReference type="FunFam" id="3.40.50.920:FF:000003">
    <property type="entry name" value="Transketolase"/>
    <property type="match status" value="1"/>
</dbReference>
<evidence type="ECO:0000256" key="13">
    <source>
        <dbReference type="PIRSR" id="PIRSR605478-3"/>
    </source>
</evidence>
<evidence type="ECO:0000256" key="4">
    <source>
        <dbReference type="ARBA" id="ARBA00016662"/>
    </source>
</evidence>
<dbReference type="PANTHER" id="PTHR43522:SF2">
    <property type="entry name" value="TRANSKETOLASE 1-RELATED"/>
    <property type="match status" value="1"/>
</dbReference>
<dbReference type="InterPro" id="IPR005474">
    <property type="entry name" value="Transketolase_N"/>
</dbReference>
<dbReference type="GO" id="GO:0006098">
    <property type="term" value="P:pentose-phosphate shunt"/>
    <property type="evidence" value="ECO:0007669"/>
    <property type="project" value="TreeGrafter"/>
</dbReference>
<comment type="similarity">
    <text evidence="1">Belongs to the transketolase family.</text>
</comment>
<dbReference type="SUPFAM" id="SSF52518">
    <property type="entry name" value="Thiamin diphosphate-binding fold (THDP-binding)"/>
    <property type="match status" value="2"/>
</dbReference>
<feature type="binding site" evidence="12">
    <location>
        <position position="449"/>
    </location>
    <ligand>
        <name>substrate</name>
    </ligand>
</feature>
<dbReference type="CDD" id="cd02012">
    <property type="entry name" value="TPP_TK"/>
    <property type="match status" value="1"/>
</dbReference>
<feature type="binding site" evidence="14">
    <location>
        <position position="140"/>
    </location>
    <ligand>
        <name>Mg(2+)</name>
        <dbReference type="ChEBI" id="CHEBI:18420"/>
    </ligand>
</feature>
<evidence type="ECO:0000259" key="16">
    <source>
        <dbReference type="SMART" id="SM00861"/>
    </source>
</evidence>
<dbReference type="Pfam" id="PF02779">
    <property type="entry name" value="Transket_pyr"/>
    <property type="match status" value="1"/>
</dbReference>
<keyword evidence="8 13" id="KW-0786">Thiamine pyrophosphate</keyword>
<dbReference type="InterPro" id="IPR009014">
    <property type="entry name" value="Transketo_C/PFOR_II"/>
</dbReference>
<keyword evidence="7 14" id="KW-0460">Magnesium</keyword>
<evidence type="ECO:0000256" key="1">
    <source>
        <dbReference type="ARBA" id="ARBA00007131"/>
    </source>
</evidence>
<keyword evidence="6 14" id="KW-0479">Metal-binding</keyword>
<dbReference type="InterPro" id="IPR005475">
    <property type="entry name" value="Transketolase-like_Pyr-bd"/>
</dbReference>
<evidence type="ECO:0000313" key="17">
    <source>
        <dbReference type="EMBL" id="MBI1757268.1"/>
    </source>
</evidence>
<dbReference type="Pfam" id="PF00456">
    <property type="entry name" value="Transketolase_N"/>
    <property type="match status" value="1"/>
</dbReference>
<dbReference type="NCBIfam" id="TIGR00232">
    <property type="entry name" value="tktlase_bact"/>
    <property type="match status" value="1"/>
</dbReference>
<feature type="binding site" evidence="13">
    <location>
        <position position="245"/>
    </location>
    <ligand>
        <name>thiamine diphosphate</name>
        <dbReference type="ChEBI" id="CHEBI:58937"/>
    </ligand>
</feature>
<evidence type="ECO:0000256" key="10">
    <source>
        <dbReference type="NCBIfam" id="TIGR00232"/>
    </source>
</evidence>
<dbReference type="AlphaFoldDB" id="A0A931LTN2"/>
<evidence type="ECO:0000256" key="7">
    <source>
        <dbReference type="ARBA" id="ARBA00022842"/>
    </source>
</evidence>
<feature type="binding site" evidence="12">
    <location>
        <position position="364"/>
    </location>
    <ligand>
        <name>substrate</name>
    </ligand>
</feature>
<feature type="active site" description="Proton donor" evidence="11">
    <location>
        <position position="391"/>
    </location>
</feature>
<evidence type="ECO:0000313" key="18">
    <source>
        <dbReference type="Proteomes" id="UP000727962"/>
    </source>
</evidence>
<keyword evidence="5 17" id="KW-0808">Transferase</keyword>
<sequence length="642" mass="68997">MDAVQAANSGHPGLPMGAAAMGFALWTRHLRHNPKNPTWFNRDRFVLSAGHGSMLLYSLLHLTGYDLSLDEIRRFRQWGSQTPGHPERGLTPGVEMTTGPLGQGFATAVGMGIAERFLSATFNRPGHPVVDHFTYVLCSDGDLMEGVSSEAASLAGHLRLGKLIYLYDDNGITIDGSTSMAFTEDVAARFSAYGWHTERLDGMDVDRVDAALARAKDETDRPSLLICKTVIGFGSPHKEGTEKAHGAALGPEEVRLAKERLGIPLEPPFFVPNAALEFFREAVPRGLDLEERWDEVLVAYRRSYPAEAQLFEALCGGQLPYGWADAMPSFTGPTATRKASEAVLNAIAPSLPTLIGGSADLTESNLTSLHAYGQFQPDTPAGRNLAFGVREHAMVAALNGINLHGGCRAFGGTFLIFSDYCRPAIRLAALMECPTILVFTHDSIGLGEDGPTHQPVEHLTSLRAMPNLWVMRPADGNETAVCWQLAIESRETPCALTLTRQAVPALVPPWREDHPVRQGAYVLREAMGGTPDVVLVATGSEVQHAVGAQALLQGEGIGARVVSMPCMELFNLQDDAYRAQVLPAGVPTVSVEAGASLSWHGIAQAHVALDHFGASAPGETVMREFGFTAENVASVALKLLGR</sequence>
<feature type="binding site" evidence="12">
    <location>
        <position position="11"/>
    </location>
    <ligand>
        <name>substrate</name>
    </ligand>
</feature>
<comment type="caution">
    <text evidence="17">The sequence shown here is derived from an EMBL/GenBank/DDBJ whole genome shotgun (WGS) entry which is preliminary data.</text>
</comment>
<dbReference type="FunFam" id="3.40.50.970:FF:000004">
    <property type="entry name" value="Transketolase"/>
    <property type="match status" value="1"/>
</dbReference>
<name>A0A931LTN2_FIMGI</name>
<dbReference type="Gene3D" id="3.40.50.970">
    <property type="match status" value="2"/>
</dbReference>
<comment type="cofactor">
    <cofactor evidence="13">
        <name>thiamine diphosphate</name>
        <dbReference type="ChEBI" id="CHEBI:58937"/>
    </cofactor>
    <text evidence="13">Binds 1 thiamine pyrophosphate per subunit. During the reaction, the substrate forms a covalent intermediate with the cofactor.</text>
</comment>
<dbReference type="InterPro" id="IPR029061">
    <property type="entry name" value="THDP-binding"/>
</dbReference>
<dbReference type="EC" id="2.2.1.1" evidence="3 10"/>
<comment type="catalytic activity">
    <reaction evidence="9">
        <text>D-sedoheptulose 7-phosphate + D-glyceraldehyde 3-phosphate = aldehydo-D-ribose 5-phosphate + D-xylulose 5-phosphate</text>
        <dbReference type="Rhea" id="RHEA:10508"/>
        <dbReference type="ChEBI" id="CHEBI:57483"/>
        <dbReference type="ChEBI" id="CHEBI:57737"/>
        <dbReference type="ChEBI" id="CHEBI:58273"/>
        <dbReference type="ChEBI" id="CHEBI:59776"/>
        <dbReference type="EC" id="2.2.1.1"/>
    </reaction>
</comment>
<accession>A0A931LTN2</accession>
<feature type="binding site" evidence="12">
    <location>
        <position position="500"/>
    </location>
    <ligand>
        <name>substrate</name>
    </ligand>
</feature>
<dbReference type="InterPro" id="IPR005478">
    <property type="entry name" value="Transketolase_bac-like"/>
</dbReference>
<feature type="binding site" evidence="13">
    <location>
        <position position="51"/>
    </location>
    <ligand>
        <name>thiamine diphosphate</name>
        <dbReference type="ChEBI" id="CHEBI:58937"/>
    </ligand>
</feature>
<feature type="binding site" evidence="12">
    <location>
        <position position="453"/>
    </location>
    <ligand>
        <name>substrate</name>
    </ligand>
</feature>
<feature type="binding site" evidence="12">
    <location>
        <position position="245"/>
    </location>
    <ligand>
        <name>substrate</name>
    </ligand>
</feature>
<feature type="binding site" evidence="12">
    <location>
        <position position="441"/>
    </location>
    <ligand>
        <name>substrate</name>
    </ligand>
</feature>
<feature type="binding site" evidence="14">
    <location>
        <position position="172"/>
    </location>
    <ligand>
        <name>Mg(2+)</name>
        <dbReference type="ChEBI" id="CHEBI:18420"/>
    </ligand>
</feature>
<feature type="binding site" evidence="13">
    <location>
        <position position="417"/>
    </location>
    <ligand>
        <name>thiamine diphosphate</name>
        <dbReference type="ChEBI" id="CHEBI:58937"/>
    </ligand>
</feature>
<dbReference type="GO" id="GO:0005829">
    <property type="term" value="C:cytosol"/>
    <property type="evidence" value="ECO:0007669"/>
    <property type="project" value="TreeGrafter"/>
</dbReference>
<dbReference type="Proteomes" id="UP000727962">
    <property type="component" value="Unassembled WGS sequence"/>
</dbReference>
<feature type="binding site" evidence="13">
    <location>
        <begin position="99"/>
        <end position="101"/>
    </location>
    <ligand>
        <name>thiamine diphosphate</name>
        <dbReference type="ChEBI" id="CHEBI:58937"/>
    </ligand>
</feature>
<evidence type="ECO:0000256" key="11">
    <source>
        <dbReference type="PIRSR" id="PIRSR605478-1"/>
    </source>
</evidence>
<dbReference type="PANTHER" id="PTHR43522">
    <property type="entry name" value="TRANSKETOLASE"/>
    <property type="match status" value="1"/>
</dbReference>
<comment type="subunit">
    <text evidence="2">Homodimer.</text>
</comment>
<evidence type="ECO:0000256" key="3">
    <source>
        <dbReference type="ARBA" id="ARBA00013152"/>
    </source>
</evidence>
<comment type="cofactor">
    <cofactor evidence="14">
        <name>Mg(2+)</name>
        <dbReference type="ChEBI" id="CHEBI:18420"/>
    </cofactor>
    <text evidence="14">Binds 1 Mg(2+) ion per subunit. Can also utilize other divalent metal cations, such as Ca(2+), Mn(2+) and Co(2+).</text>
</comment>
<gene>
    <name evidence="17" type="primary">tkt</name>
    <name evidence="17" type="ORF">HYR64_09200</name>
</gene>